<dbReference type="Proteomes" id="UP001231189">
    <property type="component" value="Unassembled WGS sequence"/>
</dbReference>
<sequence length="123" mass="13568">MDKLPNDSPADALSMAIESGELIRALLQKNKGVMSRLHVMIFQKDHQEKTIEQLTDAFAVDTEDIIEVAHVPSFAEGSSANDSENDHLQGLKTRILQMEKDMHGIQAMAAIIKKKGELAIDAE</sequence>
<name>A0AAD8RDD9_LOLMU</name>
<reference evidence="1" key="1">
    <citation type="submission" date="2023-07" db="EMBL/GenBank/DDBJ databases">
        <title>A chromosome-level genome assembly of Lolium multiflorum.</title>
        <authorList>
            <person name="Chen Y."/>
            <person name="Copetti D."/>
            <person name="Kolliker R."/>
            <person name="Studer B."/>
        </authorList>
    </citation>
    <scope>NUCLEOTIDE SEQUENCE</scope>
    <source>
        <strain evidence="1">02402/16</strain>
        <tissue evidence="1">Leaf</tissue>
    </source>
</reference>
<dbReference type="EMBL" id="JAUUTY010000006">
    <property type="protein sequence ID" value="KAK1618766.1"/>
    <property type="molecule type" value="Genomic_DNA"/>
</dbReference>
<proteinExistence type="predicted"/>
<comment type="caution">
    <text evidence="1">The sequence shown here is derived from an EMBL/GenBank/DDBJ whole genome shotgun (WGS) entry which is preliminary data.</text>
</comment>
<accession>A0AAD8RDD9</accession>
<dbReference type="AlphaFoldDB" id="A0AAD8RDD9"/>
<keyword evidence="2" id="KW-1185">Reference proteome</keyword>
<evidence type="ECO:0000313" key="1">
    <source>
        <dbReference type="EMBL" id="KAK1618766.1"/>
    </source>
</evidence>
<organism evidence="1 2">
    <name type="scientific">Lolium multiflorum</name>
    <name type="common">Italian ryegrass</name>
    <name type="synonym">Lolium perenne subsp. multiflorum</name>
    <dbReference type="NCBI Taxonomy" id="4521"/>
    <lineage>
        <taxon>Eukaryota</taxon>
        <taxon>Viridiplantae</taxon>
        <taxon>Streptophyta</taxon>
        <taxon>Embryophyta</taxon>
        <taxon>Tracheophyta</taxon>
        <taxon>Spermatophyta</taxon>
        <taxon>Magnoliopsida</taxon>
        <taxon>Liliopsida</taxon>
        <taxon>Poales</taxon>
        <taxon>Poaceae</taxon>
        <taxon>BOP clade</taxon>
        <taxon>Pooideae</taxon>
        <taxon>Poodae</taxon>
        <taxon>Poeae</taxon>
        <taxon>Poeae Chloroplast Group 2 (Poeae type)</taxon>
        <taxon>Loliodinae</taxon>
        <taxon>Loliinae</taxon>
        <taxon>Lolium</taxon>
    </lineage>
</organism>
<evidence type="ECO:0000313" key="2">
    <source>
        <dbReference type="Proteomes" id="UP001231189"/>
    </source>
</evidence>
<gene>
    <name evidence="1" type="ORF">QYE76_024283</name>
</gene>
<protein>
    <submittedName>
        <fullName evidence="1">Uncharacterized protein</fullName>
    </submittedName>
</protein>